<dbReference type="AlphaFoldDB" id="A0A0G2AAX0"/>
<keyword evidence="3" id="KW-0460">Magnesium</keyword>
<sequence length="313" mass="34807">MKRLLFPCPDLFVNIAIADAYAMATEFLDQQKHESHIANVLRLDQYYAHPRLEVGHLASRYTDDTEMSIANAKVLVDAPESISKLTFADAYVNEFIRGGQRRGYSRGLQAILERVHSGDELVAQLIPNSTKNGAAMRAVPFGAIPDIDELLRLATLQATVTHDTPEGRFSARAVALMSHFALYEPGKLWEVGAFCNKHLPEEDRRFGHVFILAWNGGPVLHRADHPIAIATVHAVAHLVMHETSLMGILRRAIRFGGDTDSVAAIAWGIATPRYQNEALHEFMERDLESGSSQTGTVRLRKLGTQFMQHFSAL</sequence>
<name>A0A0G2AAX0_9BACT</name>
<feature type="binding site" evidence="3">
    <location>
        <position position="260"/>
    </location>
    <ligand>
        <name>Mg(2+)</name>
        <dbReference type="ChEBI" id="CHEBI:18420"/>
        <label>1</label>
    </ligand>
</feature>
<dbReference type="GO" id="GO:0046872">
    <property type="term" value="F:metal ion binding"/>
    <property type="evidence" value="ECO:0007669"/>
    <property type="project" value="UniProtKB-KW"/>
</dbReference>
<comment type="cofactor">
    <cofactor evidence="3">
        <name>Mg(2+)</name>
        <dbReference type="ChEBI" id="CHEBI:18420"/>
    </cofactor>
    <text evidence="3">Binds 2 magnesium ions per subunit.</text>
</comment>
<gene>
    <name evidence="4" type="ORF">UY72_C0041G0005</name>
</gene>
<evidence type="ECO:0000256" key="2">
    <source>
        <dbReference type="ARBA" id="ARBA00022801"/>
    </source>
</evidence>
<dbReference type="PANTHER" id="PTHR16222:SF24">
    <property type="entry name" value="ADP-RIBOSYLHYDROLASE ARH3"/>
    <property type="match status" value="1"/>
</dbReference>
<evidence type="ECO:0000256" key="1">
    <source>
        <dbReference type="ARBA" id="ARBA00010702"/>
    </source>
</evidence>
<dbReference type="Proteomes" id="UP000034846">
    <property type="component" value="Unassembled WGS sequence"/>
</dbReference>
<dbReference type="InterPro" id="IPR005502">
    <property type="entry name" value="Ribosyl_crysJ1"/>
</dbReference>
<reference evidence="4 5" key="1">
    <citation type="journal article" date="2015" name="Nature">
        <title>rRNA introns, odd ribosomes, and small enigmatic genomes across a large radiation of phyla.</title>
        <authorList>
            <person name="Brown C.T."/>
            <person name="Hug L.A."/>
            <person name="Thomas B.C."/>
            <person name="Sharon I."/>
            <person name="Castelle C.J."/>
            <person name="Singh A."/>
            <person name="Wilkins M.J."/>
            <person name="Williams K.H."/>
            <person name="Banfield J.F."/>
        </authorList>
    </citation>
    <scope>NUCLEOTIDE SEQUENCE [LARGE SCALE GENOMIC DNA]</scope>
</reference>
<feature type="binding site" evidence="3">
    <location>
        <position position="261"/>
    </location>
    <ligand>
        <name>Mg(2+)</name>
        <dbReference type="ChEBI" id="CHEBI:18420"/>
        <label>1</label>
    </ligand>
</feature>
<feature type="binding site" evidence="3">
    <location>
        <position position="63"/>
    </location>
    <ligand>
        <name>Mg(2+)</name>
        <dbReference type="ChEBI" id="CHEBI:18420"/>
        <label>1</label>
    </ligand>
</feature>
<organism evidence="4 5">
    <name type="scientific">Candidatus Uhrbacteria bacterium GW2011_GWD2_52_7</name>
    <dbReference type="NCBI Taxonomy" id="1618989"/>
    <lineage>
        <taxon>Bacteria</taxon>
        <taxon>Candidatus Uhriibacteriota</taxon>
    </lineage>
</organism>
<keyword evidence="3" id="KW-0479">Metal-binding</keyword>
<dbReference type="EMBL" id="LCRD01000041">
    <property type="protein sequence ID" value="KKW29534.1"/>
    <property type="molecule type" value="Genomic_DNA"/>
</dbReference>
<dbReference type="SUPFAM" id="SSF101478">
    <property type="entry name" value="ADP-ribosylglycohydrolase"/>
    <property type="match status" value="1"/>
</dbReference>
<dbReference type="Gene3D" id="1.10.4080.10">
    <property type="entry name" value="ADP-ribosylation/Crystallin J1"/>
    <property type="match status" value="1"/>
</dbReference>
<keyword evidence="2" id="KW-0378">Hydrolase</keyword>
<feature type="binding site" evidence="3">
    <location>
        <position position="62"/>
    </location>
    <ligand>
        <name>Mg(2+)</name>
        <dbReference type="ChEBI" id="CHEBI:18420"/>
        <label>1</label>
    </ligand>
</feature>
<dbReference type="InterPro" id="IPR050792">
    <property type="entry name" value="ADP-ribosylglycohydrolase"/>
</dbReference>
<comment type="similarity">
    <text evidence="1">Belongs to the ADP-ribosylglycohydrolase family.</text>
</comment>
<dbReference type="Pfam" id="PF03747">
    <property type="entry name" value="ADP_ribosyl_GH"/>
    <property type="match status" value="1"/>
</dbReference>
<dbReference type="InterPro" id="IPR036705">
    <property type="entry name" value="Ribosyl_crysJ1_sf"/>
</dbReference>
<dbReference type="GO" id="GO:0016787">
    <property type="term" value="F:hydrolase activity"/>
    <property type="evidence" value="ECO:0007669"/>
    <property type="project" value="UniProtKB-KW"/>
</dbReference>
<comment type="caution">
    <text evidence="4">The sequence shown here is derived from an EMBL/GenBank/DDBJ whole genome shotgun (WGS) entry which is preliminary data.</text>
</comment>
<evidence type="ECO:0000313" key="4">
    <source>
        <dbReference type="EMBL" id="KKW29534.1"/>
    </source>
</evidence>
<feature type="binding site" evidence="3">
    <location>
        <position position="64"/>
    </location>
    <ligand>
        <name>Mg(2+)</name>
        <dbReference type="ChEBI" id="CHEBI:18420"/>
        <label>1</label>
    </ligand>
</feature>
<evidence type="ECO:0000313" key="5">
    <source>
        <dbReference type="Proteomes" id="UP000034846"/>
    </source>
</evidence>
<evidence type="ECO:0000256" key="3">
    <source>
        <dbReference type="PIRSR" id="PIRSR605502-1"/>
    </source>
</evidence>
<feature type="binding site" evidence="3">
    <location>
        <position position="258"/>
    </location>
    <ligand>
        <name>Mg(2+)</name>
        <dbReference type="ChEBI" id="CHEBI:18420"/>
        <label>1</label>
    </ligand>
</feature>
<protein>
    <submittedName>
        <fullName evidence="4">ADP-ribosylation/Crystallin J1</fullName>
    </submittedName>
</protein>
<accession>A0A0G2AAX0</accession>
<dbReference type="PANTHER" id="PTHR16222">
    <property type="entry name" value="ADP-RIBOSYLGLYCOHYDROLASE"/>
    <property type="match status" value="1"/>
</dbReference>
<proteinExistence type="inferred from homology"/>